<proteinExistence type="predicted"/>
<protein>
    <submittedName>
        <fullName evidence="2">Uncharacterized protein</fullName>
    </submittedName>
</protein>
<evidence type="ECO:0000256" key="1">
    <source>
        <dbReference type="SAM" id="MobiDB-lite"/>
    </source>
</evidence>
<feature type="region of interest" description="Disordered" evidence="1">
    <location>
        <begin position="171"/>
        <end position="394"/>
    </location>
</feature>
<dbReference type="EMBL" id="JABSTU010000001">
    <property type="protein sequence ID" value="KAH8042106.1"/>
    <property type="molecule type" value="Genomic_DNA"/>
</dbReference>
<sequence>MKNENASQQLCNAMTQRNPTAGTRRSFLSLFLSPGKGGPCDDPLTARAAEGGRALAIIGDGVADHVRLRSFQRTTLEGCKSYDPGVVGEGAGDGPLLPQSSNTDSANIRATNGRGIHRHQRRLCLVVLAEAAVTAGRRFAETAHIGRGWGATTAGSLSNVARLSQRTVATRHSSSFAEKNDQRQHTARGFASHTEARRKKKKKVTSWRGGQPRLLPTTHRQTGARPKNRGSRHHDGVEGKPAYLRTKTRGRLAHSPTATAEEATQNAGQNGRRVGRRRAKRQRADEASGSLSRSQTGRGERENDKRKKSGRGRKFPRWSLPLLDDSLLLSPSAPTTPSAPAGARTHSTNLEAAKRAPSQTRKGNPLGGPASKNQPPQKTTNRTRNEWAAAASASGVALQSKAAASAQRAAEARRKRRVVKVSAMCRAFC</sequence>
<dbReference type="AlphaFoldDB" id="A0A9J6F5N4"/>
<reference evidence="2" key="2">
    <citation type="submission" date="2021-09" db="EMBL/GenBank/DDBJ databases">
        <authorList>
            <person name="Jia N."/>
            <person name="Wang J."/>
            <person name="Shi W."/>
            <person name="Du L."/>
            <person name="Sun Y."/>
            <person name="Zhan W."/>
            <person name="Jiang J."/>
            <person name="Wang Q."/>
            <person name="Zhang B."/>
            <person name="Ji P."/>
            <person name="Sakyi L.B."/>
            <person name="Cui X."/>
            <person name="Yuan T."/>
            <person name="Jiang B."/>
            <person name="Yang W."/>
            <person name="Lam T.T.-Y."/>
            <person name="Chang Q."/>
            <person name="Ding S."/>
            <person name="Wang X."/>
            <person name="Zhu J."/>
            <person name="Ruan X."/>
            <person name="Zhao L."/>
            <person name="Wei J."/>
            <person name="Que T."/>
            <person name="Du C."/>
            <person name="Cheng J."/>
            <person name="Dai P."/>
            <person name="Han X."/>
            <person name="Huang E."/>
            <person name="Gao Y."/>
            <person name="Liu J."/>
            <person name="Shao H."/>
            <person name="Ye R."/>
            <person name="Li L."/>
            <person name="Wei W."/>
            <person name="Wang X."/>
            <person name="Wang C."/>
            <person name="Huo Q."/>
            <person name="Li W."/>
            <person name="Guo W."/>
            <person name="Chen H."/>
            <person name="Chen S."/>
            <person name="Zhou L."/>
            <person name="Zhou L."/>
            <person name="Ni X."/>
            <person name="Tian J."/>
            <person name="Zhou Y."/>
            <person name="Sheng Y."/>
            <person name="Liu T."/>
            <person name="Pan Y."/>
            <person name="Xia L."/>
            <person name="Li J."/>
            <person name="Zhao F."/>
            <person name="Cao W."/>
        </authorList>
    </citation>
    <scope>NUCLEOTIDE SEQUENCE</scope>
    <source>
        <strain evidence="2">Rmic-2018</strain>
        <tissue evidence="2">Larvae</tissue>
    </source>
</reference>
<comment type="caution">
    <text evidence="2">The sequence shown here is derived from an EMBL/GenBank/DDBJ whole genome shotgun (WGS) entry which is preliminary data.</text>
</comment>
<name>A0A9J6F5N4_RHIMP</name>
<feature type="compositionally biased region" description="Basic residues" evidence="1">
    <location>
        <begin position="306"/>
        <end position="316"/>
    </location>
</feature>
<dbReference type="Proteomes" id="UP000821866">
    <property type="component" value="Chromosome 1"/>
</dbReference>
<keyword evidence="3" id="KW-1185">Reference proteome</keyword>
<evidence type="ECO:0000313" key="2">
    <source>
        <dbReference type="EMBL" id="KAH8042106.1"/>
    </source>
</evidence>
<gene>
    <name evidence="2" type="ORF">HPB51_021190</name>
</gene>
<feature type="compositionally biased region" description="Polar residues" evidence="1">
    <location>
        <begin position="371"/>
        <end position="382"/>
    </location>
</feature>
<feature type="compositionally biased region" description="Basic residues" evidence="1">
    <location>
        <begin position="196"/>
        <end position="205"/>
    </location>
</feature>
<organism evidence="2 3">
    <name type="scientific">Rhipicephalus microplus</name>
    <name type="common">Cattle tick</name>
    <name type="synonym">Boophilus microplus</name>
    <dbReference type="NCBI Taxonomy" id="6941"/>
    <lineage>
        <taxon>Eukaryota</taxon>
        <taxon>Metazoa</taxon>
        <taxon>Ecdysozoa</taxon>
        <taxon>Arthropoda</taxon>
        <taxon>Chelicerata</taxon>
        <taxon>Arachnida</taxon>
        <taxon>Acari</taxon>
        <taxon>Parasitiformes</taxon>
        <taxon>Ixodida</taxon>
        <taxon>Ixodoidea</taxon>
        <taxon>Ixodidae</taxon>
        <taxon>Rhipicephalinae</taxon>
        <taxon>Rhipicephalus</taxon>
        <taxon>Boophilus</taxon>
    </lineage>
</organism>
<feature type="compositionally biased region" description="Low complexity" evidence="1">
    <location>
        <begin position="319"/>
        <end position="340"/>
    </location>
</feature>
<reference evidence="2" key="1">
    <citation type="journal article" date="2020" name="Cell">
        <title>Large-Scale Comparative Analyses of Tick Genomes Elucidate Their Genetic Diversity and Vector Capacities.</title>
        <authorList>
            <consortium name="Tick Genome and Microbiome Consortium (TIGMIC)"/>
            <person name="Jia N."/>
            <person name="Wang J."/>
            <person name="Shi W."/>
            <person name="Du L."/>
            <person name="Sun Y."/>
            <person name="Zhan W."/>
            <person name="Jiang J.F."/>
            <person name="Wang Q."/>
            <person name="Zhang B."/>
            <person name="Ji P."/>
            <person name="Bell-Sakyi L."/>
            <person name="Cui X.M."/>
            <person name="Yuan T.T."/>
            <person name="Jiang B.G."/>
            <person name="Yang W.F."/>
            <person name="Lam T.T."/>
            <person name="Chang Q.C."/>
            <person name="Ding S.J."/>
            <person name="Wang X.J."/>
            <person name="Zhu J.G."/>
            <person name="Ruan X.D."/>
            <person name="Zhao L."/>
            <person name="Wei J.T."/>
            <person name="Ye R.Z."/>
            <person name="Que T.C."/>
            <person name="Du C.H."/>
            <person name="Zhou Y.H."/>
            <person name="Cheng J.X."/>
            <person name="Dai P.F."/>
            <person name="Guo W.B."/>
            <person name="Han X.H."/>
            <person name="Huang E.J."/>
            <person name="Li L.F."/>
            <person name="Wei W."/>
            <person name="Gao Y.C."/>
            <person name="Liu J.Z."/>
            <person name="Shao H.Z."/>
            <person name="Wang X."/>
            <person name="Wang C.C."/>
            <person name="Yang T.C."/>
            <person name="Huo Q.B."/>
            <person name="Li W."/>
            <person name="Chen H.Y."/>
            <person name="Chen S.E."/>
            <person name="Zhou L.G."/>
            <person name="Ni X.B."/>
            <person name="Tian J.H."/>
            <person name="Sheng Y."/>
            <person name="Liu T."/>
            <person name="Pan Y.S."/>
            <person name="Xia L.Y."/>
            <person name="Li J."/>
            <person name="Zhao F."/>
            <person name="Cao W.C."/>
        </authorList>
    </citation>
    <scope>NUCLEOTIDE SEQUENCE</scope>
    <source>
        <strain evidence="2">Rmic-2018</strain>
    </source>
</reference>
<evidence type="ECO:0000313" key="3">
    <source>
        <dbReference type="Proteomes" id="UP000821866"/>
    </source>
</evidence>
<accession>A0A9J6F5N4</accession>